<dbReference type="OrthoDB" id="427518at2759"/>
<comment type="caution">
    <text evidence="2">The sequence shown here is derived from an EMBL/GenBank/DDBJ whole genome shotgun (WGS) entry which is preliminary data.</text>
</comment>
<dbReference type="Proteomes" id="UP000544331">
    <property type="component" value="Unassembled WGS sequence"/>
</dbReference>
<dbReference type="PANTHER" id="PTHR35205:SF1">
    <property type="entry name" value="ZU5 DOMAIN-CONTAINING PROTEIN"/>
    <property type="match status" value="1"/>
</dbReference>
<sequence>MAADHGTIAKFSSENDACFLKVVRSLKRLVRDAKQKVDWNWKRWEADKEYYRPSHKASGSMFAEREFKVGISFNMMHNPHFIGREKILQHIDQKFRLPPDDRRLNLIVLYGTGGVGKTQNATKYAHQFKSHYTSMFWIDGSSNNTAEASMLAALEAIRRHYQLNKLQSQPWFTILEQTSLQSPPAHRVRQLQQNFLTWLSSDGNCAWLMVIDNLDDVESFDFRNWLPSTLCGSVLVTSRRPDLAQHWRAIEINPMAAEEAMSLLRQTSGTAPTPKSQEWNSSYQLIQALGCLPLAIIQAGAHIFMDPGGRSVSRYLDLFEKHPRELLASGAESPWDSKKDSVFTSLEISYATLQQRDPVATRILLLCGVISRRWIQEELFRSSNTTDLEVHRAFLLLISYSIFRKDSGNVLFDNVTTYWIHPIVHRWTRVRMEVKEQKSLARQAAAMLRDFRGGYQVFLWGGVGTRSPWVQKSILLFTNKHHARQPFSLYKEWYPCETNPRDVIHVPEVQPPALSQHLHRSGVLYSVQLWVQKFRGLVNEFWVSTIPQSLGYNLEEIRAWEDLYEMEVNMGEEGPNLAAWAICHALKRFPPKHPRILSMVQVYACHLEHFDSDQRTEARSWYWWLFLTRGEMYDQIHPDTAKIYLGLARTTDSCDDALTFGGRGVGINWVSLGLDDISTKSAIRELADVVEKCSSIAVFRNDVFPRFAPFWTTREWARGLISLGQTRGLMDLGSWQASLFFYLARTGDLEKARLFAPAGWNEFLMVAWRLFLMQSDFDDELKERLAWELFSVSEKLAEPAESVDSGTAIVDSLPFIVALHLMHVNPDRADDVILPIIPGLAPQSQPNSDRPKDIKNGWLLMPLTVPDADDSPNAQWSHDDLVQGAIKRLSTDRPWIFNWFGYPGTILLKLELTWAHHLRNWVVYRCDYVGMKNLDAVEDEKMTTAPGMSAFSPIHFFEACNENSYHLKDDTQPANGT</sequence>
<organism evidence="2 3">
    <name type="scientific">Fusarium mundagurra</name>
    <dbReference type="NCBI Taxonomy" id="1567541"/>
    <lineage>
        <taxon>Eukaryota</taxon>
        <taxon>Fungi</taxon>
        <taxon>Dikarya</taxon>
        <taxon>Ascomycota</taxon>
        <taxon>Pezizomycotina</taxon>
        <taxon>Sordariomycetes</taxon>
        <taxon>Hypocreomycetidae</taxon>
        <taxon>Hypocreales</taxon>
        <taxon>Nectriaceae</taxon>
        <taxon>Fusarium</taxon>
        <taxon>Fusarium fujikuroi species complex</taxon>
    </lineage>
</organism>
<dbReference type="AlphaFoldDB" id="A0A8H5YTX8"/>
<dbReference type="Pfam" id="PF13191">
    <property type="entry name" value="AAA_16"/>
    <property type="match status" value="1"/>
</dbReference>
<proteinExistence type="predicted"/>
<dbReference type="Gene3D" id="3.40.50.300">
    <property type="entry name" value="P-loop containing nucleotide triphosphate hydrolases"/>
    <property type="match status" value="1"/>
</dbReference>
<feature type="domain" description="Orc1-like AAA ATPase" evidence="1">
    <location>
        <begin position="81"/>
        <end position="217"/>
    </location>
</feature>
<keyword evidence="2" id="KW-0648">Protein biosynthesis</keyword>
<dbReference type="GO" id="GO:0043531">
    <property type="term" value="F:ADP binding"/>
    <property type="evidence" value="ECO:0007669"/>
    <property type="project" value="InterPro"/>
</dbReference>
<evidence type="ECO:0000259" key="1">
    <source>
        <dbReference type="Pfam" id="PF13191"/>
    </source>
</evidence>
<protein>
    <submittedName>
        <fullName evidence="2">Eukaryotic translation initiation factor 3</fullName>
    </submittedName>
</protein>
<gene>
    <name evidence="2" type="ORF">FMUND_5033</name>
</gene>
<keyword evidence="3" id="KW-1185">Reference proteome</keyword>
<evidence type="ECO:0000313" key="3">
    <source>
        <dbReference type="Proteomes" id="UP000544331"/>
    </source>
</evidence>
<dbReference type="EMBL" id="JAAOAN010000160">
    <property type="protein sequence ID" value="KAF5718865.1"/>
    <property type="molecule type" value="Genomic_DNA"/>
</dbReference>
<accession>A0A8H5YTX8</accession>
<dbReference type="SUPFAM" id="SSF52540">
    <property type="entry name" value="P-loop containing nucleoside triphosphate hydrolases"/>
    <property type="match status" value="1"/>
</dbReference>
<dbReference type="PANTHER" id="PTHR35205">
    <property type="entry name" value="NB-ARC AND TPR DOMAIN PROTEIN"/>
    <property type="match status" value="1"/>
</dbReference>
<dbReference type="GO" id="GO:0003743">
    <property type="term" value="F:translation initiation factor activity"/>
    <property type="evidence" value="ECO:0007669"/>
    <property type="project" value="UniProtKB-KW"/>
</dbReference>
<evidence type="ECO:0000313" key="2">
    <source>
        <dbReference type="EMBL" id="KAF5718865.1"/>
    </source>
</evidence>
<dbReference type="InterPro" id="IPR041664">
    <property type="entry name" value="AAA_16"/>
</dbReference>
<dbReference type="InterPro" id="IPR027417">
    <property type="entry name" value="P-loop_NTPase"/>
</dbReference>
<reference evidence="2 3" key="1">
    <citation type="submission" date="2020-05" db="EMBL/GenBank/DDBJ databases">
        <title>Identification and distribution of gene clusters putatively required for synthesis of sphingolipid metabolism inhibitors in phylogenetically diverse species of the filamentous fungus Fusarium.</title>
        <authorList>
            <person name="Kim H.-S."/>
            <person name="Busman M."/>
            <person name="Brown D.W."/>
            <person name="Divon H."/>
            <person name="Uhlig S."/>
            <person name="Proctor R.H."/>
        </authorList>
    </citation>
    <scope>NUCLEOTIDE SEQUENCE [LARGE SCALE GENOMIC DNA]</scope>
    <source>
        <strain evidence="2 3">NRRL 66235</strain>
    </source>
</reference>
<name>A0A8H5YTX8_9HYPO</name>
<keyword evidence="2" id="KW-0396">Initiation factor</keyword>